<accession>A0A6J4N6B3</accession>
<protein>
    <submittedName>
        <fullName evidence="1">Uncharacterized protein</fullName>
    </submittedName>
</protein>
<evidence type="ECO:0000313" key="1">
    <source>
        <dbReference type="EMBL" id="CAA9378977.1"/>
    </source>
</evidence>
<dbReference type="EMBL" id="CADCUR010000017">
    <property type="protein sequence ID" value="CAA9378977.1"/>
    <property type="molecule type" value="Genomic_DNA"/>
</dbReference>
<organism evidence="1">
    <name type="scientific">uncultured Pyrinomonadaceae bacterium</name>
    <dbReference type="NCBI Taxonomy" id="2283094"/>
    <lineage>
        <taxon>Bacteria</taxon>
        <taxon>Pseudomonadati</taxon>
        <taxon>Acidobacteriota</taxon>
        <taxon>Blastocatellia</taxon>
        <taxon>Blastocatellales</taxon>
        <taxon>Pyrinomonadaceae</taxon>
        <taxon>environmental samples</taxon>
    </lineage>
</organism>
<sequence>MNESEEKIVSIKKSFTRLFGSGKRTARFWNPTAKTKI</sequence>
<reference evidence="1" key="1">
    <citation type="submission" date="2020-02" db="EMBL/GenBank/DDBJ databases">
        <authorList>
            <person name="Meier V. D."/>
        </authorList>
    </citation>
    <scope>NUCLEOTIDE SEQUENCE</scope>
    <source>
        <strain evidence="1">AVDCRST_MAG74</strain>
    </source>
</reference>
<proteinExistence type="predicted"/>
<name>A0A6J4N6B3_9BACT</name>
<gene>
    <name evidence="1" type="ORF">AVDCRST_MAG74-216</name>
</gene>
<dbReference type="AlphaFoldDB" id="A0A6J4N6B3"/>